<dbReference type="PANTHER" id="PTHR42879:SF2">
    <property type="entry name" value="3-OXOACYL-[ACYL-CARRIER-PROTEIN] REDUCTASE FABG"/>
    <property type="match status" value="1"/>
</dbReference>
<dbReference type="InterPro" id="IPR050259">
    <property type="entry name" value="SDR"/>
</dbReference>
<dbReference type="EMBL" id="VTOU01000001">
    <property type="protein sequence ID" value="TZG29215.1"/>
    <property type="molecule type" value="Genomic_DNA"/>
</dbReference>
<dbReference type="AlphaFoldDB" id="A0A5D9CGL9"/>
<accession>A0A5D9CGL9</accession>
<dbReference type="Gene3D" id="3.40.50.720">
    <property type="entry name" value="NAD(P)-binding Rossmann-like Domain"/>
    <property type="match status" value="1"/>
</dbReference>
<evidence type="ECO:0000256" key="1">
    <source>
        <dbReference type="ARBA" id="ARBA00006484"/>
    </source>
</evidence>
<sequence>MLDGLCPGWFAFTKPDVDTGSREQRKRMTDPKSIALFGAGAVAAELSAGLEASGARVAVIDPGATDDVSAALGALGKVDALVWAWVDPRSGRPTKIHKMSAEDWAAIAEAPLHHILAFFKAGYDALRERGGAVILLEPSLAMTGAAGLVAWAAAAEGQRSIAKAVARKWGALGITVNSLAVPGALLADEQEADLERPGLPAMSLASPDLRNDIAPLVASLLTPAWRSVTGTTISADGGRWMTP</sequence>
<dbReference type="Pfam" id="PF13561">
    <property type="entry name" value="adh_short_C2"/>
    <property type="match status" value="1"/>
</dbReference>
<evidence type="ECO:0000313" key="3">
    <source>
        <dbReference type="Proteomes" id="UP000322077"/>
    </source>
</evidence>
<proteinExistence type="inferred from homology"/>
<name>A0A5D9CGL9_9SPHN</name>
<reference evidence="2 3" key="1">
    <citation type="submission" date="2019-08" db="EMBL/GenBank/DDBJ databases">
        <authorList>
            <person name="Wang G."/>
            <person name="Xu Z."/>
        </authorList>
    </citation>
    <scope>NUCLEOTIDE SEQUENCE [LARGE SCALE GENOMIC DNA]</scope>
    <source>
        <strain evidence="2 3">ZX</strain>
    </source>
</reference>
<dbReference type="InterPro" id="IPR036291">
    <property type="entry name" value="NAD(P)-bd_dom_sf"/>
</dbReference>
<evidence type="ECO:0000313" key="2">
    <source>
        <dbReference type="EMBL" id="TZG29215.1"/>
    </source>
</evidence>
<dbReference type="InterPro" id="IPR002347">
    <property type="entry name" value="SDR_fam"/>
</dbReference>
<comment type="caution">
    <text evidence="2">The sequence shown here is derived from an EMBL/GenBank/DDBJ whole genome shotgun (WGS) entry which is preliminary data.</text>
</comment>
<organism evidence="2 3">
    <name type="scientific">Sphingomonas montanisoli</name>
    <dbReference type="NCBI Taxonomy" id="2606412"/>
    <lineage>
        <taxon>Bacteria</taxon>
        <taxon>Pseudomonadati</taxon>
        <taxon>Pseudomonadota</taxon>
        <taxon>Alphaproteobacteria</taxon>
        <taxon>Sphingomonadales</taxon>
        <taxon>Sphingomonadaceae</taxon>
        <taxon>Sphingomonas</taxon>
    </lineage>
</organism>
<keyword evidence="3" id="KW-1185">Reference proteome</keyword>
<dbReference type="Proteomes" id="UP000322077">
    <property type="component" value="Unassembled WGS sequence"/>
</dbReference>
<comment type="similarity">
    <text evidence="1">Belongs to the short-chain dehydrogenases/reductases (SDR) family.</text>
</comment>
<gene>
    <name evidence="2" type="ORF">FYJ91_03515</name>
</gene>
<dbReference type="SUPFAM" id="SSF51735">
    <property type="entry name" value="NAD(P)-binding Rossmann-fold domains"/>
    <property type="match status" value="1"/>
</dbReference>
<dbReference type="PANTHER" id="PTHR42879">
    <property type="entry name" value="3-OXOACYL-(ACYL-CARRIER-PROTEIN) REDUCTASE"/>
    <property type="match status" value="1"/>
</dbReference>
<protein>
    <submittedName>
        <fullName evidence="2">SDR family oxidoreductase</fullName>
    </submittedName>
</protein>